<keyword evidence="3" id="KW-0812">Transmembrane</keyword>
<name>A0A0C2XEB5_AMAMK</name>
<organism evidence="4 5">
    <name type="scientific">Amanita muscaria (strain Koide BX008)</name>
    <dbReference type="NCBI Taxonomy" id="946122"/>
    <lineage>
        <taxon>Eukaryota</taxon>
        <taxon>Fungi</taxon>
        <taxon>Dikarya</taxon>
        <taxon>Basidiomycota</taxon>
        <taxon>Agaricomycotina</taxon>
        <taxon>Agaricomycetes</taxon>
        <taxon>Agaricomycetidae</taxon>
        <taxon>Agaricales</taxon>
        <taxon>Pluteineae</taxon>
        <taxon>Amanitaceae</taxon>
        <taxon>Amanita</taxon>
    </lineage>
</organism>
<dbReference type="CDD" id="cd12087">
    <property type="entry name" value="TM_EGFR-like"/>
    <property type="match status" value="1"/>
</dbReference>
<proteinExistence type="predicted"/>
<dbReference type="Proteomes" id="UP000054549">
    <property type="component" value="Unassembled WGS sequence"/>
</dbReference>
<sequence>MGLGPTAATYNPQMQNMSITLQFTGVAVWVFFILSNANQHGPTITTNTNCNFTLDGLHAGVFVHNPDMSTLNLVYNATAFSATGLSNTSHQLIIMTNDVPFNVFVNFDYAIYTAVIADPSNSTSTSTSSNASNVPNNNSNNNGNSSSSHPVPVPIIVGAVLGALAVIIIASLVLLLLRIRKSKKRSASIMPAPLGSPNRSMTQLYSDDNETNSHLPSQGTVFSGPMEPFRNSPAGTVAGWNSGSLSYSRSALGSASDYTDVPLATPLLPMRGGSHTPLSSDREKLRAIRQTEIDEQLNSVQREMENLAARQSMPPPPNVARRPAPTDQEMEALREQVRMLSGQIEHLHRERQSDWALGLSDEPPPAYTG</sequence>
<gene>
    <name evidence="4" type="ORF">M378DRAFT_160158</name>
</gene>
<dbReference type="HOGENOM" id="CLU_033259_3_0_1"/>
<accession>A0A0C2XEB5</accession>
<dbReference type="EMBL" id="KN818233">
    <property type="protein sequence ID" value="KIL67158.1"/>
    <property type="molecule type" value="Genomic_DNA"/>
</dbReference>
<dbReference type="Gene3D" id="2.60.120.260">
    <property type="entry name" value="Galactose-binding domain-like"/>
    <property type="match status" value="1"/>
</dbReference>
<evidence type="ECO:0000256" key="2">
    <source>
        <dbReference type="SAM" id="MobiDB-lite"/>
    </source>
</evidence>
<feature type="region of interest" description="Disordered" evidence="2">
    <location>
        <begin position="122"/>
        <end position="148"/>
    </location>
</feature>
<dbReference type="AlphaFoldDB" id="A0A0C2XEB5"/>
<evidence type="ECO:0000313" key="5">
    <source>
        <dbReference type="Proteomes" id="UP000054549"/>
    </source>
</evidence>
<feature type="transmembrane region" description="Helical" evidence="3">
    <location>
        <begin position="155"/>
        <end position="177"/>
    </location>
</feature>
<keyword evidence="3" id="KW-0472">Membrane</keyword>
<keyword evidence="3" id="KW-1133">Transmembrane helix</keyword>
<evidence type="ECO:0000256" key="3">
    <source>
        <dbReference type="SAM" id="Phobius"/>
    </source>
</evidence>
<evidence type="ECO:0000256" key="1">
    <source>
        <dbReference type="SAM" id="Coils"/>
    </source>
</evidence>
<evidence type="ECO:0000313" key="4">
    <source>
        <dbReference type="EMBL" id="KIL67158.1"/>
    </source>
</evidence>
<dbReference type="InParanoid" id="A0A0C2XEB5"/>
<feature type="region of interest" description="Disordered" evidence="2">
    <location>
        <begin position="350"/>
        <end position="369"/>
    </location>
</feature>
<keyword evidence="1" id="KW-0175">Coiled coil</keyword>
<protein>
    <submittedName>
        <fullName evidence="4">Uncharacterized protein</fullName>
    </submittedName>
</protein>
<feature type="coiled-coil region" evidence="1">
    <location>
        <begin position="290"/>
        <end position="350"/>
    </location>
</feature>
<keyword evidence="5" id="KW-1185">Reference proteome</keyword>
<dbReference type="OrthoDB" id="3061387at2759"/>
<dbReference type="STRING" id="946122.A0A0C2XEB5"/>
<reference evidence="4 5" key="1">
    <citation type="submission" date="2014-04" db="EMBL/GenBank/DDBJ databases">
        <title>Evolutionary Origins and Diversification of the Mycorrhizal Mutualists.</title>
        <authorList>
            <consortium name="DOE Joint Genome Institute"/>
            <consortium name="Mycorrhizal Genomics Consortium"/>
            <person name="Kohler A."/>
            <person name="Kuo A."/>
            <person name="Nagy L.G."/>
            <person name="Floudas D."/>
            <person name="Copeland A."/>
            <person name="Barry K.W."/>
            <person name="Cichocki N."/>
            <person name="Veneault-Fourrey C."/>
            <person name="LaButti K."/>
            <person name="Lindquist E.A."/>
            <person name="Lipzen A."/>
            <person name="Lundell T."/>
            <person name="Morin E."/>
            <person name="Murat C."/>
            <person name="Riley R."/>
            <person name="Ohm R."/>
            <person name="Sun H."/>
            <person name="Tunlid A."/>
            <person name="Henrissat B."/>
            <person name="Grigoriev I.V."/>
            <person name="Hibbett D.S."/>
            <person name="Martin F."/>
        </authorList>
    </citation>
    <scope>NUCLEOTIDE SEQUENCE [LARGE SCALE GENOMIC DNA]</scope>
    <source>
        <strain evidence="4 5">Koide BX008</strain>
    </source>
</reference>